<sequence length="75" mass="7628">MQDSGGLGYHQTAQERNCLLSLYVLDLGGPDLEPGGVYDGAVSSAGAAAHHHQDVLGVLGATANDLVVALALRSL</sequence>
<evidence type="ECO:0000313" key="1">
    <source>
        <dbReference type="EMBL" id="SVC94123.1"/>
    </source>
</evidence>
<organism evidence="1">
    <name type="scientific">marine metagenome</name>
    <dbReference type="NCBI Taxonomy" id="408172"/>
    <lineage>
        <taxon>unclassified sequences</taxon>
        <taxon>metagenomes</taxon>
        <taxon>ecological metagenomes</taxon>
    </lineage>
</organism>
<name>A0A382R8S6_9ZZZZ</name>
<dbReference type="EMBL" id="UINC01119952">
    <property type="protein sequence ID" value="SVC94123.1"/>
    <property type="molecule type" value="Genomic_DNA"/>
</dbReference>
<dbReference type="AlphaFoldDB" id="A0A382R8S6"/>
<reference evidence="1" key="1">
    <citation type="submission" date="2018-05" db="EMBL/GenBank/DDBJ databases">
        <authorList>
            <person name="Lanie J.A."/>
            <person name="Ng W.-L."/>
            <person name="Kazmierczak K.M."/>
            <person name="Andrzejewski T.M."/>
            <person name="Davidsen T.M."/>
            <person name="Wayne K.J."/>
            <person name="Tettelin H."/>
            <person name="Glass J.I."/>
            <person name="Rusch D."/>
            <person name="Podicherti R."/>
            <person name="Tsui H.-C.T."/>
            <person name="Winkler M.E."/>
        </authorList>
    </citation>
    <scope>NUCLEOTIDE SEQUENCE</scope>
</reference>
<proteinExistence type="predicted"/>
<protein>
    <submittedName>
        <fullName evidence="1">Uncharacterized protein</fullName>
    </submittedName>
</protein>
<gene>
    <name evidence="1" type="ORF">METZ01_LOCUS346977</name>
</gene>
<accession>A0A382R8S6</accession>
<feature type="non-terminal residue" evidence="1">
    <location>
        <position position="75"/>
    </location>
</feature>